<proteinExistence type="predicted"/>
<dbReference type="Proteomes" id="UP000003729">
    <property type="component" value="Unassembled WGS sequence"/>
</dbReference>
<comment type="caution">
    <text evidence="2">The sequence shown here is derived from an EMBL/GenBank/DDBJ whole genome shotgun (WGS) entry which is preliminary data.</text>
</comment>
<organism evidence="2 3">
    <name type="scientific">Providencia alcalifaciens DSM 30120</name>
    <dbReference type="NCBI Taxonomy" id="520999"/>
    <lineage>
        <taxon>Bacteria</taxon>
        <taxon>Pseudomonadati</taxon>
        <taxon>Pseudomonadota</taxon>
        <taxon>Gammaproteobacteria</taxon>
        <taxon>Enterobacterales</taxon>
        <taxon>Morganellaceae</taxon>
        <taxon>Providencia</taxon>
    </lineage>
</organism>
<gene>
    <name evidence="2" type="ORF">PROVALCAL_02404</name>
</gene>
<dbReference type="EMBL" id="ABXW01000049">
    <property type="protein sequence ID" value="EEB45589.1"/>
    <property type="molecule type" value="Genomic_DNA"/>
</dbReference>
<reference evidence="2 3" key="2">
    <citation type="submission" date="2008-10" db="EMBL/GenBank/DDBJ databases">
        <authorList>
            <person name="Fulton L."/>
            <person name="Clifton S."/>
            <person name="Fulton B."/>
            <person name="Xu J."/>
            <person name="Minx P."/>
            <person name="Pepin K.H."/>
            <person name="Johnson M."/>
            <person name="Bhonagiri V."/>
            <person name="Nash W.E."/>
            <person name="Mardis E.R."/>
            <person name="Wilson R.K."/>
        </authorList>
    </citation>
    <scope>NUCLEOTIDE SEQUENCE [LARGE SCALE GENOMIC DNA]</scope>
    <source>
        <strain evidence="2 3">DSM 30120</strain>
    </source>
</reference>
<sequence length="91" mass="10630">MASLENHSLQKTNRLILYATTQGNFSLFLIVISYHTHYGRTQFFTFKIIQPLPIKKLFVIHRKRLKPTLSPFNKSQLRINGMFVLPQKGVL</sequence>
<evidence type="ECO:0000313" key="3">
    <source>
        <dbReference type="Proteomes" id="UP000003729"/>
    </source>
</evidence>
<keyword evidence="1" id="KW-0812">Transmembrane</keyword>
<evidence type="ECO:0000256" key="1">
    <source>
        <dbReference type="SAM" id="Phobius"/>
    </source>
</evidence>
<protein>
    <submittedName>
        <fullName evidence="2">Uncharacterized protein</fullName>
    </submittedName>
</protein>
<dbReference type="AlphaFoldDB" id="B6XGH3"/>
<keyword evidence="1" id="KW-1133">Transmembrane helix</keyword>
<accession>B6XGH3</accession>
<reference evidence="2 3" key="1">
    <citation type="submission" date="2008-10" db="EMBL/GenBank/DDBJ databases">
        <title>Draft genome sequence of Providencia alcalifaciens (DSM 30120).</title>
        <authorList>
            <person name="Sudarsanam P."/>
            <person name="Ley R."/>
            <person name="Guruge J."/>
            <person name="Turnbaugh P.J."/>
            <person name="Mahowald M."/>
            <person name="Liep D."/>
            <person name="Gordon J."/>
        </authorList>
    </citation>
    <scope>NUCLEOTIDE SEQUENCE [LARGE SCALE GENOMIC DNA]</scope>
    <source>
        <strain evidence="2 3">DSM 30120</strain>
    </source>
</reference>
<keyword evidence="1" id="KW-0472">Membrane</keyword>
<evidence type="ECO:0000313" key="2">
    <source>
        <dbReference type="EMBL" id="EEB45589.1"/>
    </source>
</evidence>
<feature type="transmembrane region" description="Helical" evidence="1">
    <location>
        <begin position="15"/>
        <end position="34"/>
    </location>
</feature>
<name>B6XGH3_9GAMM</name>